<dbReference type="EMBL" id="LKST01000002">
    <property type="protein sequence ID" value="KQB84077.1"/>
    <property type="molecule type" value="Genomic_DNA"/>
</dbReference>
<dbReference type="OrthoDB" id="4426844at2"/>
<evidence type="ECO:0000259" key="1">
    <source>
        <dbReference type="Pfam" id="PF26526"/>
    </source>
</evidence>
<dbReference type="InterPro" id="IPR058488">
    <property type="entry name" value="DUF8175"/>
</dbReference>
<evidence type="ECO:0000313" key="3">
    <source>
        <dbReference type="Proteomes" id="UP000050517"/>
    </source>
</evidence>
<dbReference type="Pfam" id="PF26526">
    <property type="entry name" value="DUF8175"/>
    <property type="match status" value="1"/>
</dbReference>
<feature type="domain" description="DUF8175" evidence="1">
    <location>
        <begin position="39"/>
        <end position="202"/>
    </location>
</feature>
<sequence>MSDCISFKPVGVVMGLCAALLVGCSSGGDESLSAQGWDTGVAPQEMTWSSSVGCLVLPSSVSSGPYEQDPGAVPRGFERSPQGAVMAAVLGQGWLAAADDDQWPMVVNQFVAPGQGKDQWAQARATLSVEGCLDPAPAFVGFAFDSFTEDRAALALAVRRPDGGLYAMPTQLVWQDEDWKIVLPSQDEAVDAVELDNLEEFVMFSQEG</sequence>
<dbReference type="STRING" id="1544416.Cocul_00873"/>
<dbReference type="RefSeq" id="WP_150114364.1">
    <property type="nucleotide sequence ID" value="NZ_LKST01000002.1"/>
</dbReference>
<reference evidence="2 3" key="1">
    <citation type="submission" date="2015-10" db="EMBL/GenBank/DDBJ databases">
        <title>Corynebacteirum lowii and Corynebacterium oculi species nova, derived from human clinical disease and and emended description of Corynebacterium mastiditis.</title>
        <authorList>
            <person name="Bernard K."/>
            <person name="Pacheco A.L."/>
            <person name="Mcdougall C."/>
            <person name="Burtx T."/>
            <person name="Weibe D."/>
            <person name="Tyler S."/>
            <person name="Olson A.B."/>
            <person name="Cnockaert M."/>
            <person name="Eguchi H."/>
            <person name="Kuwahara T."/>
            <person name="Nakayama-Imaohji H."/>
            <person name="Boudewijins M."/>
            <person name="Van Hoecke F."/>
            <person name="Bernier A.-M."/>
            <person name="Vandamme P."/>
        </authorList>
    </citation>
    <scope>NUCLEOTIDE SEQUENCE [LARGE SCALE GENOMIC DNA]</scope>
    <source>
        <strain evidence="2 3">NML 130210</strain>
    </source>
</reference>
<keyword evidence="3" id="KW-1185">Reference proteome</keyword>
<proteinExistence type="predicted"/>
<dbReference type="Proteomes" id="UP000050517">
    <property type="component" value="Unassembled WGS sequence"/>
</dbReference>
<protein>
    <recommendedName>
        <fullName evidence="1">DUF8175 domain-containing protein</fullName>
    </recommendedName>
</protein>
<gene>
    <name evidence="2" type="ORF">Cocul_00873</name>
</gene>
<organism evidence="2 3">
    <name type="scientific">Corynebacterium oculi</name>
    <dbReference type="NCBI Taxonomy" id="1544416"/>
    <lineage>
        <taxon>Bacteria</taxon>
        <taxon>Bacillati</taxon>
        <taxon>Actinomycetota</taxon>
        <taxon>Actinomycetes</taxon>
        <taxon>Mycobacteriales</taxon>
        <taxon>Corynebacteriaceae</taxon>
        <taxon>Corynebacterium</taxon>
    </lineage>
</organism>
<name>A0A0Q0YNQ2_9CORY</name>
<accession>A0A0Q0YNQ2</accession>
<evidence type="ECO:0000313" key="2">
    <source>
        <dbReference type="EMBL" id="KQB84077.1"/>
    </source>
</evidence>
<comment type="caution">
    <text evidence="2">The sequence shown here is derived from an EMBL/GenBank/DDBJ whole genome shotgun (WGS) entry which is preliminary data.</text>
</comment>
<dbReference type="PATRIC" id="fig|1544416.3.peg.872"/>
<dbReference type="AlphaFoldDB" id="A0A0Q0YNQ2"/>